<dbReference type="EMBL" id="AJWK01018718">
    <property type="status" value="NOT_ANNOTATED_CDS"/>
    <property type="molecule type" value="Genomic_DNA"/>
</dbReference>
<evidence type="ECO:0000256" key="1">
    <source>
        <dbReference type="PROSITE-ProRule" id="PRU00339"/>
    </source>
</evidence>
<evidence type="ECO:0000313" key="2">
    <source>
        <dbReference type="EnsemblMetazoa" id="LLOJ005860-PA"/>
    </source>
</evidence>
<dbReference type="SUPFAM" id="SSF48452">
    <property type="entry name" value="TPR-like"/>
    <property type="match status" value="1"/>
</dbReference>
<dbReference type="AlphaFoldDB" id="A0A1B0CMH2"/>
<keyword evidence="3" id="KW-1185">Reference proteome</keyword>
<feature type="repeat" description="TPR" evidence="1">
    <location>
        <begin position="5"/>
        <end position="38"/>
    </location>
</feature>
<dbReference type="VEuPathDB" id="VectorBase:LLOJ005860"/>
<dbReference type="PROSITE" id="PS50005">
    <property type="entry name" value="TPR"/>
    <property type="match status" value="1"/>
</dbReference>
<name>A0A1B0CMH2_LUTLO</name>
<accession>A0A1B0CMH2</accession>
<keyword evidence="1" id="KW-0802">TPR repeat</keyword>
<dbReference type="InterPro" id="IPR011990">
    <property type="entry name" value="TPR-like_helical_dom_sf"/>
</dbReference>
<proteinExistence type="predicted"/>
<dbReference type="Proteomes" id="UP000092461">
    <property type="component" value="Unassembled WGS sequence"/>
</dbReference>
<dbReference type="EnsemblMetazoa" id="LLOJ005860-RA">
    <property type="protein sequence ID" value="LLOJ005860-PA"/>
    <property type="gene ID" value="LLOJ005860"/>
</dbReference>
<organism evidence="2 3">
    <name type="scientific">Lutzomyia longipalpis</name>
    <name type="common">Sand fly</name>
    <dbReference type="NCBI Taxonomy" id="7200"/>
    <lineage>
        <taxon>Eukaryota</taxon>
        <taxon>Metazoa</taxon>
        <taxon>Ecdysozoa</taxon>
        <taxon>Arthropoda</taxon>
        <taxon>Hexapoda</taxon>
        <taxon>Insecta</taxon>
        <taxon>Pterygota</taxon>
        <taxon>Neoptera</taxon>
        <taxon>Endopterygota</taxon>
        <taxon>Diptera</taxon>
        <taxon>Nematocera</taxon>
        <taxon>Psychodoidea</taxon>
        <taxon>Psychodidae</taxon>
        <taxon>Lutzomyia</taxon>
        <taxon>Lutzomyia</taxon>
    </lineage>
</organism>
<sequence length="63" mass="6743">MEDQINALKEKGNAALAAGKHDEAVAAYTEALKLNDENYVFSLHNAHSSQAICTITIPTSELA</sequence>
<dbReference type="SMART" id="SM00028">
    <property type="entry name" value="TPR"/>
    <property type="match status" value="1"/>
</dbReference>
<dbReference type="Gene3D" id="1.25.40.10">
    <property type="entry name" value="Tetratricopeptide repeat domain"/>
    <property type="match status" value="1"/>
</dbReference>
<dbReference type="Pfam" id="PF00515">
    <property type="entry name" value="TPR_1"/>
    <property type="match status" value="1"/>
</dbReference>
<dbReference type="VEuPathDB" id="VectorBase:LLONM1_008188"/>
<dbReference type="EMBL" id="AJWK01018717">
    <property type="status" value="NOT_ANNOTATED_CDS"/>
    <property type="molecule type" value="Genomic_DNA"/>
</dbReference>
<protein>
    <submittedName>
        <fullName evidence="2">Uncharacterized protein</fullName>
    </submittedName>
</protein>
<dbReference type="InterPro" id="IPR019734">
    <property type="entry name" value="TPR_rpt"/>
</dbReference>
<evidence type="ECO:0000313" key="3">
    <source>
        <dbReference type="Proteomes" id="UP000092461"/>
    </source>
</evidence>
<reference evidence="2" key="1">
    <citation type="submission" date="2020-05" db="UniProtKB">
        <authorList>
            <consortium name="EnsemblMetazoa"/>
        </authorList>
    </citation>
    <scope>IDENTIFICATION</scope>
    <source>
        <strain evidence="2">Jacobina</strain>
    </source>
</reference>